<evidence type="ECO:0000256" key="2">
    <source>
        <dbReference type="ARBA" id="ARBA00022729"/>
    </source>
</evidence>
<dbReference type="GO" id="GO:0005975">
    <property type="term" value="P:carbohydrate metabolic process"/>
    <property type="evidence" value="ECO:0007669"/>
    <property type="project" value="InterPro"/>
</dbReference>
<keyword evidence="2" id="KW-0732">Signal</keyword>
<evidence type="ECO:0000259" key="3">
    <source>
        <dbReference type="PROSITE" id="PS51677"/>
    </source>
</evidence>
<keyword evidence="6" id="KW-1185">Reference proteome</keyword>
<dbReference type="SUPFAM" id="SSF88713">
    <property type="entry name" value="Glycoside hydrolase/deacetylase"/>
    <property type="match status" value="1"/>
</dbReference>
<dbReference type="EMBL" id="CM001402">
    <property type="protein sequence ID" value="EHO43144.1"/>
    <property type="molecule type" value="Genomic_DNA"/>
</dbReference>
<dbReference type="GO" id="GO:0016810">
    <property type="term" value="F:hydrolase activity, acting on carbon-nitrogen (but not peptide) bonds"/>
    <property type="evidence" value="ECO:0007669"/>
    <property type="project" value="InterPro"/>
</dbReference>
<dbReference type="RefSeq" id="WP_006930644.1">
    <property type="nucleotide sequence ID" value="NZ_CM001402.1"/>
</dbReference>
<dbReference type="PANTHER" id="PTHR34216">
    <property type="match status" value="1"/>
</dbReference>
<proteinExistence type="predicted"/>
<evidence type="ECO:0000313" key="5">
    <source>
        <dbReference type="EMBL" id="EHO43144.1"/>
    </source>
</evidence>
<dbReference type="Gene3D" id="3.20.20.370">
    <property type="entry name" value="Glycoside hydrolase/deacetylase"/>
    <property type="match status" value="1"/>
</dbReference>
<evidence type="ECO:0000256" key="1">
    <source>
        <dbReference type="ARBA" id="ARBA00004613"/>
    </source>
</evidence>
<feature type="domain" description="NodB homology" evidence="3">
    <location>
        <begin position="60"/>
        <end position="265"/>
    </location>
</feature>
<dbReference type="PaxDb" id="880073-Calab_3545"/>
<dbReference type="KEGG" id="caby:Cabys_2484"/>
<accession>H1XXM0</accession>
<dbReference type="eggNOG" id="COG0726">
    <property type="taxonomic scope" value="Bacteria"/>
</dbReference>
<reference evidence="5 6" key="1">
    <citation type="submission" date="2011-09" db="EMBL/GenBank/DDBJ databases">
        <title>The permanent draft genome of Caldithrix abyssi DSM 13497.</title>
        <authorList>
            <consortium name="US DOE Joint Genome Institute (JGI-PGF)"/>
            <person name="Lucas S."/>
            <person name="Han J."/>
            <person name="Lapidus A."/>
            <person name="Bruce D."/>
            <person name="Goodwin L."/>
            <person name="Pitluck S."/>
            <person name="Peters L."/>
            <person name="Kyrpides N."/>
            <person name="Mavromatis K."/>
            <person name="Ivanova N."/>
            <person name="Mikhailova N."/>
            <person name="Chertkov O."/>
            <person name="Detter J.C."/>
            <person name="Tapia R."/>
            <person name="Han C."/>
            <person name="Land M."/>
            <person name="Hauser L."/>
            <person name="Markowitz V."/>
            <person name="Cheng J.-F."/>
            <person name="Hugenholtz P."/>
            <person name="Woyke T."/>
            <person name="Wu D."/>
            <person name="Spring S."/>
            <person name="Brambilla E."/>
            <person name="Klenk H.-P."/>
            <person name="Eisen J.A."/>
        </authorList>
    </citation>
    <scope>NUCLEOTIDE SEQUENCE [LARGE SCALE GENOMIC DNA]</scope>
    <source>
        <strain evidence="5 6">DSM 13497</strain>
    </source>
</reference>
<dbReference type="InterPro" id="IPR011330">
    <property type="entry name" value="Glyco_hydro/deAcase_b/a-brl"/>
</dbReference>
<dbReference type="PANTHER" id="PTHR34216:SF3">
    <property type="entry name" value="POLY-BETA-1,6-N-ACETYL-D-GLUCOSAMINE N-DEACETYLASE"/>
    <property type="match status" value="1"/>
</dbReference>
<dbReference type="Proteomes" id="UP000183868">
    <property type="component" value="Chromosome"/>
</dbReference>
<dbReference type="HOGENOM" id="CLU_030024_3_3_0"/>
<evidence type="ECO:0000313" key="4">
    <source>
        <dbReference type="EMBL" id="APF19233.1"/>
    </source>
</evidence>
<gene>
    <name evidence="4" type="primary">pgdA</name>
    <name evidence="4" type="synonym">CDA1</name>
    <name evidence="4" type="ORF">Cabys_2484</name>
    <name evidence="5" type="ORF">Calab_3545</name>
</gene>
<dbReference type="Proteomes" id="UP000004671">
    <property type="component" value="Chromosome"/>
</dbReference>
<evidence type="ECO:0000313" key="6">
    <source>
        <dbReference type="Proteomes" id="UP000004671"/>
    </source>
</evidence>
<dbReference type="AlphaFoldDB" id="H1XXM0"/>
<evidence type="ECO:0000313" key="7">
    <source>
        <dbReference type="Proteomes" id="UP000183868"/>
    </source>
</evidence>
<dbReference type="InterPro" id="IPR051398">
    <property type="entry name" value="Polysacch_Deacetylase"/>
</dbReference>
<dbReference type="OrthoDB" id="9778320at2"/>
<dbReference type="GO" id="GO:0005576">
    <property type="term" value="C:extracellular region"/>
    <property type="evidence" value="ECO:0007669"/>
    <property type="project" value="UniProtKB-SubCell"/>
</dbReference>
<dbReference type="FunCoup" id="H1XXM0">
    <property type="interactions" value="77"/>
</dbReference>
<organism evidence="5 6">
    <name type="scientific">Caldithrix abyssi DSM 13497</name>
    <dbReference type="NCBI Taxonomy" id="880073"/>
    <lineage>
        <taxon>Bacteria</taxon>
        <taxon>Pseudomonadati</taxon>
        <taxon>Calditrichota</taxon>
        <taxon>Calditrichia</taxon>
        <taxon>Calditrichales</taxon>
        <taxon>Calditrichaceae</taxon>
        <taxon>Caldithrix</taxon>
    </lineage>
</organism>
<dbReference type="PROSITE" id="PS51677">
    <property type="entry name" value="NODB"/>
    <property type="match status" value="1"/>
</dbReference>
<dbReference type="CDD" id="cd10918">
    <property type="entry name" value="CE4_NodB_like_5s_6s"/>
    <property type="match status" value="1"/>
</dbReference>
<name>H1XXM0_CALAY</name>
<comment type="subcellular location">
    <subcellularLocation>
        <location evidence="1">Secreted</location>
    </subcellularLocation>
</comment>
<dbReference type="STRING" id="880073.Cabys_2484"/>
<dbReference type="InterPro" id="IPR002509">
    <property type="entry name" value="NODB_dom"/>
</dbReference>
<reference evidence="4 7" key="2">
    <citation type="submission" date="2016-11" db="EMBL/GenBank/DDBJ databases">
        <title>Genomic analysis of Caldithrix abyssi and proposal of a novel bacterial phylum Caldithrichaeota.</title>
        <authorList>
            <person name="Kublanov I."/>
            <person name="Sigalova O."/>
            <person name="Gavrilov S."/>
            <person name="Lebedinsky A."/>
            <person name="Ivanova N."/>
            <person name="Daum C."/>
            <person name="Reddy T."/>
            <person name="Klenk H.P."/>
            <person name="Goker M."/>
            <person name="Reva O."/>
            <person name="Miroshnichenko M."/>
            <person name="Kyprides N."/>
            <person name="Woyke T."/>
            <person name="Gelfand M."/>
        </authorList>
    </citation>
    <scope>NUCLEOTIDE SEQUENCE [LARGE SCALE GENOMIC DNA]</scope>
    <source>
        <strain evidence="4 7">LF13</strain>
    </source>
</reference>
<dbReference type="EMBL" id="CP018099">
    <property type="protein sequence ID" value="APF19233.1"/>
    <property type="molecule type" value="Genomic_DNA"/>
</dbReference>
<protein>
    <submittedName>
        <fullName evidence="4">Peptidoglycan/xylan/chitin deacetylase, PgdA/CDA1 family</fullName>
    </submittedName>
    <submittedName>
        <fullName evidence="5">Polysaccharide deacetylase</fullName>
    </submittedName>
</protein>
<dbReference type="InParanoid" id="H1XXM0"/>
<sequence>MQTKNIVILNYHKISKRMDIGLTARHPDDFERDLRIFHEQGFKSVTFLDLIKAPEKLPPRALIITFDDGYRSVIEQAYPLMEQCGFKGVVYIPTDYIGKSNDWDVQFGGKKYVHLNAQELKFLADSGFEIGSHGASHRSFKAMPLRQCEDELKRSKIILEQIAQKPVVSISYPFGQFNRQILALSRNAGYRFGVGSIFYRSLASLDGLSVMALRRFNIYRSDSMRTVRKKLTADFNSIYAYRDWLIQQGSMATVLWQKVFKTKDV</sequence>
<dbReference type="Pfam" id="PF01522">
    <property type="entry name" value="Polysacc_deac_1"/>
    <property type="match status" value="1"/>
</dbReference>